<dbReference type="Gene3D" id="3.90.1200.10">
    <property type="match status" value="1"/>
</dbReference>
<dbReference type="GO" id="GO:0102193">
    <property type="term" value="F:protein-ribulosamine 3-kinase activity"/>
    <property type="evidence" value="ECO:0007669"/>
    <property type="project" value="UniProtKB-EC"/>
</dbReference>
<evidence type="ECO:0000256" key="5">
    <source>
        <dbReference type="ARBA" id="ARBA00022777"/>
    </source>
</evidence>
<evidence type="ECO:0000313" key="9">
    <source>
        <dbReference type="EMBL" id="AFO99651.1"/>
    </source>
</evidence>
<keyword evidence="6" id="KW-0067">ATP-binding</keyword>
<keyword evidence="11" id="KW-1185">Reference proteome</keyword>
<dbReference type="PANTHER" id="PTHR12149">
    <property type="entry name" value="FRUCTOSAMINE 3 KINASE-RELATED PROTEIN"/>
    <property type="match status" value="1"/>
</dbReference>
<comment type="catalytic activity">
    <reaction evidence="7">
        <text>N(6)-D-ribulosyl-L-lysyl-[protein] + ATP = N(6)-(3-O-phospho-D-ribulosyl)-L-lysyl-[protein] + ADP + H(+)</text>
        <dbReference type="Rhea" id="RHEA:48432"/>
        <dbReference type="Rhea" id="RHEA-COMP:12103"/>
        <dbReference type="Rhea" id="RHEA-COMP:12104"/>
        <dbReference type="ChEBI" id="CHEBI:15378"/>
        <dbReference type="ChEBI" id="CHEBI:30616"/>
        <dbReference type="ChEBI" id="CHEBI:90418"/>
        <dbReference type="ChEBI" id="CHEBI:90420"/>
        <dbReference type="ChEBI" id="CHEBI:456216"/>
        <dbReference type="EC" id="2.7.1.172"/>
    </reaction>
    <physiologicalReaction direction="left-to-right" evidence="7">
        <dbReference type="Rhea" id="RHEA:48433"/>
    </physiologicalReaction>
</comment>
<keyword evidence="4" id="KW-0547">Nucleotide-binding</keyword>
<reference evidence="11" key="2">
    <citation type="journal article" date="2007" name="PLoS Biol.">
        <title>Survey sequencing and comparative analysis of the elephant shark (Callorhinchus milii) genome.</title>
        <authorList>
            <person name="Venkatesh B."/>
            <person name="Kirkness E.F."/>
            <person name="Loh Y.H."/>
            <person name="Halpern A.L."/>
            <person name="Lee A.P."/>
            <person name="Johnson J."/>
            <person name="Dandona N."/>
            <person name="Viswanathan L.D."/>
            <person name="Tay A."/>
            <person name="Venter J.C."/>
            <person name="Strausberg R.L."/>
            <person name="Brenner S."/>
        </authorList>
    </citation>
    <scope>NUCLEOTIDE SEQUENCE [LARGE SCALE GENOMIC DNA]</scope>
</reference>
<feature type="region of interest" description="Disordered" evidence="8">
    <location>
        <begin position="9"/>
        <end position="29"/>
    </location>
</feature>
<dbReference type="Pfam" id="PF03881">
    <property type="entry name" value="Fructosamin_kin"/>
    <property type="match status" value="1"/>
</dbReference>
<protein>
    <recommendedName>
        <fullName evidence="2">protein-ribulosamine 3-kinase</fullName>
        <ecNumber evidence="2">2.7.1.172</ecNumber>
    </recommendedName>
</protein>
<dbReference type="SUPFAM" id="SSF56112">
    <property type="entry name" value="Protein kinase-like (PK-like)"/>
    <property type="match status" value="1"/>
</dbReference>
<evidence type="ECO:0000256" key="1">
    <source>
        <dbReference type="ARBA" id="ARBA00009460"/>
    </source>
</evidence>
<accession>V9KNS5</accession>
<reference evidence="9 11" key="3">
    <citation type="journal article" date="2014" name="Nature">
        <title>Elephant shark genome provides unique insights into gnathostome evolution.</title>
        <authorList>
            <consortium name="International Elephant Shark Genome Sequencing Consortium"/>
            <person name="Venkatesh B."/>
            <person name="Lee A.P."/>
            <person name="Ravi V."/>
            <person name="Maurya A.K."/>
            <person name="Lian M.M."/>
            <person name="Swann J.B."/>
            <person name="Ohta Y."/>
            <person name="Flajnik M.F."/>
            <person name="Sutoh Y."/>
            <person name="Kasahara M."/>
            <person name="Hoon S."/>
            <person name="Gangu V."/>
            <person name="Roy S.W."/>
            <person name="Irimia M."/>
            <person name="Korzh V."/>
            <person name="Kondrychyn I."/>
            <person name="Lim Z.W."/>
            <person name="Tay B.H."/>
            <person name="Tohari S."/>
            <person name="Kong K.W."/>
            <person name="Ho S."/>
            <person name="Lorente-Galdos B."/>
            <person name="Quilez J."/>
            <person name="Marques-Bonet T."/>
            <person name="Raney B.J."/>
            <person name="Ingham P.W."/>
            <person name="Tay A."/>
            <person name="Hillier L.W."/>
            <person name="Minx P."/>
            <person name="Boehm T."/>
            <person name="Wilson R.K."/>
            <person name="Brenner S."/>
            <person name="Warren W.C."/>
        </authorList>
    </citation>
    <scope>NUCLEOTIDE SEQUENCE</scope>
    <source>
        <tissue evidence="9">Testis</tissue>
    </source>
</reference>
<keyword evidence="3" id="KW-0808">Transferase</keyword>
<comment type="similarity">
    <text evidence="1">Belongs to the fructosamine kinase family.</text>
</comment>
<evidence type="ECO:0000313" key="10">
    <source>
        <dbReference type="Ensembl" id="ENSCMIP00000017762.1"/>
    </source>
</evidence>
<evidence type="ECO:0000256" key="7">
    <source>
        <dbReference type="ARBA" id="ARBA00048655"/>
    </source>
</evidence>
<reference evidence="10" key="4">
    <citation type="submission" date="2025-05" db="UniProtKB">
        <authorList>
            <consortium name="Ensembl"/>
        </authorList>
    </citation>
    <scope>IDENTIFICATION</scope>
</reference>
<dbReference type="PANTHER" id="PTHR12149:SF9">
    <property type="entry name" value="FRUCTOSAMINE-3-KINASE"/>
    <property type="match status" value="1"/>
</dbReference>
<evidence type="ECO:0000256" key="8">
    <source>
        <dbReference type="SAM" id="MobiDB-lite"/>
    </source>
</evidence>
<dbReference type="GO" id="GO:0005524">
    <property type="term" value="F:ATP binding"/>
    <property type="evidence" value="ECO:0007669"/>
    <property type="project" value="UniProtKB-KW"/>
</dbReference>
<dbReference type="EC" id="2.7.1.172" evidence="2"/>
<dbReference type="FunFam" id="3.30.200.20:FF:000264">
    <property type="entry name" value="Protein-ribulosamine 3-kinase, chloroplastic"/>
    <property type="match status" value="1"/>
</dbReference>
<reference evidence="11" key="1">
    <citation type="journal article" date="2006" name="Science">
        <title>Ancient noncoding elements conserved in the human genome.</title>
        <authorList>
            <person name="Venkatesh B."/>
            <person name="Kirkness E.F."/>
            <person name="Loh Y.H."/>
            <person name="Halpern A.L."/>
            <person name="Lee A.P."/>
            <person name="Johnson J."/>
            <person name="Dandona N."/>
            <person name="Viswanathan L.D."/>
            <person name="Tay A."/>
            <person name="Venter J.C."/>
            <person name="Strausberg R.L."/>
            <person name="Brenner S."/>
        </authorList>
    </citation>
    <scope>NUCLEOTIDE SEQUENCE [LARGE SCALE GENOMIC DNA]</scope>
</reference>
<dbReference type="Proteomes" id="UP000314986">
    <property type="component" value="Unassembled WGS sequence"/>
</dbReference>
<gene>
    <name evidence="10" type="primary">fn3krp</name>
</gene>
<dbReference type="AlphaFoldDB" id="V9KNS5"/>
<keyword evidence="5 9" id="KW-0418">Kinase</keyword>
<dbReference type="GO" id="GO:0005737">
    <property type="term" value="C:cytoplasm"/>
    <property type="evidence" value="ECO:0007669"/>
    <property type="project" value="UniProtKB-ARBA"/>
</dbReference>
<evidence type="ECO:0000256" key="4">
    <source>
        <dbReference type="ARBA" id="ARBA00022741"/>
    </source>
</evidence>
<dbReference type="InterPro" id="IPR016477">
    <property type="entry name" value="Fructo-/Ketosamine-3-kinase"/>
</dbReference>
<sequence length="204" mass="22694">MEAALKRELDTTSLRPFGHGGGGGISEGQSFQTDAGTVFVKINHKSQARRMFDGELAGLDAILKTKTVKVPKPVKVIDLPDGGSTLVMEYLDMSSISKYMPDLGEQLADLHLSNAKLRESQNKEAQTVGKGAGQSEIQYIDKFGFHVVTCCGYLPQINDWQSDWVTFFARQRLETQLDMIEKEYGDRESKELWSKLQNSTINAT</sequence>
<evidence type="ECO:0000256" key="3">
    <source>
        <dbReference type="ARBA" id="ARBA00022679"/>
    </source>
</evidence>
<dbReference type="InterPro" id="IPR011009">
    <property type="entry name" value="Kinase-like_dom_sf"/>
</dbReference>
<dbReference type="GO" id="GO:0016301">
    <property type="term" value="F:kinase activity"/>
    <property type="evidence" value="ECO:0007669"/>
    <property type="project" value="UniProtKB-KW"/>
</dbReference>
<dbReference type="Gene3D" id="3.30.200.20">
    <property type="entry name" value="Phosphorylase Kinase, domain 1"/>
    <property type="match status" value="1"/>
</dbReference>
<proteinExistence type="evidence at transcript level"/>
<evidence type="ECO:0000256" key="2">
    <source>
        <dbReference type="ARBA" id="ARBA00011961"/>
    </source>
</evidence>
<dbReference type="GO" id="GO:0030389">
    <property type="term" value="P:fructosamine metabolic process"/>
    <property type="evidence" value="ECO:0007669"/>
    <property type="project" value="TreeGrafter"/>
</dbReference>
<dbReference type="EMBL" id="JW867134">
    <property type="protein sequence ID" value="AFO99651.1"/>
    <property type="molecule type" value="mRNA"/>
</dbReference>
<evidence type="ECO:0000256" key="6">
    <source>
        <dbReference type="ARBA" id="ARBA00022840"/>
    </source>
</evidence>
<dbReference type="GeneTree" id="ENSGT00390000005730"/>
<dbReference type="Ensembl" id="ENSCMIT00000018102.1">
    <property type="protein sequence ID" value="ENSCMIP00000017762.1"/>
    <property type="gene ID" value="ENSCMIG00000008429.1"/>
</dbReference>
<evidence type="ECO:0000313" key="11">
    <source>
        <dbReference type="Proteomes" id="UP000314986"/>
    </source>
</evidence>
<name>V9KNS5_CALMI</name>
<organism evidence="9">
    <name type="scientific">Callorhinchus milii</name>
    <name type="common">Ghost shark</name>
    <dbReference type="NCBI Taxonomy" id="7868"/>
    <lineage>
        <taxon>Eukaryota</taxon>
        <taxon>Metazoa</taxon>
        <taxon>Chordata</taxon>
        <taxon>Craniata</taxon>
        <taxon>Vertebrata</taxon>
        <taxon>Chondrichthyes</taxon>
        <taxon>Holocephali</taxon>
        <taxon>Chimaeriformes</taxon>
        <taxon>Callorhinchidae</taxon>
        <taxon>Callorhinchus</taxon>
    </lineage>
</organism>